<dbReference type="InterPro" id="IPR036097">
    <property type="entry name" value="HisK_dim/P_sf"/>
</dbReference>
<keyword evidence="12" id="KW-0067">ATP-binding</keyword>
<dbReference type="SUPFAM" id="SSF55874">
    <property type="entry name" value="ATPase domain of HSP90 chaperone/DNA topoisomerase II/histidine kinase"/>
    <property type="match status" value="1"/>
</dbReference>
<evidence type="ECO:0000256" key="9">
    <source>
        <dbReference type="SAM" id="Phobius"/>
    </source>
</evidence>
<feature type="compositionally biased region" description="Polar residues" evidence="8">
    <location>
        <begin position="856"/>
        <end position="879"/>
    </location>
</feature>
<evidence type="ECO:0000259" key="11">
    <source>
        <dbReference type="PROSITE" id="PS50110"/>
    </source>
</evidence>
<dbReference type="InterPro" id="IPR003594">
    <property type="entry name" value="HATPase_dom"/>
</dbReference>
<accession>A0ABP7MYJ9</accession>
<evidence type="ECO:0000256" key="7">
    <source>
        <dbReference type="SAM" id="Coils"/>
    </source>
</evidence>
<dbReference type="GO" id="GO:0005524">
    <property type="term" value="F:ATP binding"/>
    <property type="evidence" value="ECO:0007669"/>
    <property type="project" value="UniProtKB-KW"/>
</dbReference>
<evidence type="ECO:0000259" key="10">
    <source>
        <dbReference type="PROSITE" id="PS50109"/>
    </source>
</evidence>
<dbReference type="Proteomes" id="UP001501565">
    <property type="component" value="Unassembled WGS sequence"/>
</dbReference>
<feature type="domain" description="Histidine kinase" evidence="10">
    <location>
        <begin position="432"/>
        <end position="649"/>
    </location>
</feature>
<feature type="domain" description="Response regulatory" evidence="11">
    <location>
        <begin position="694"/>
        <end position="811"/>
    </location>
</feature>
<dbReference type="SUPFAM" id="SSF52172">
    <property type="entry name" value="CheY-like"/>
    <property type="match status" value="1"/>
</dbReference>
<dbReference type="PROSITE" id="PS50110">
    <property type="entry name" value="RESPONSE_REGULATORY"/>
    <property type="match status" value="1"/>
</dbReference>
<dbReference type="InterPro" id="IPR005467">
    <property type="entry name" value="His_kinase_dom"/>
</dbReference>
<dbReference type="InterPro" id="IPR004358">
    <property type="entry name" value="Sig_transdc_His_kin-like_C"/>
</dbReference>
<name>A0ABP7MYJ9_9GAMM</name>
<feature type="transmembrane region" description="Helical" evidence="9">
    <location>
        <begin position="349"/>
        <end position="367"/>
    </location>
</feature>
<feature type="modified residue" description="4-aspartylphosphate" evidence="6">
    <location>
        <position position="744"/>
    </location>
</feature>
<keyword evidence="5" id="KW-0418">Kinase</keyword>
<organism evidence="12 13">
    <name type="scientific">Litoribacillus peritrichatus</name>
    <dbReference type="NCBI Taxonomy" id="718191"/>
    <lineage>
        <taxon>Bacteria</taxon>
        <taxon>Pseudomonadati</taxon>
        <taxon>Pseudomonadota</taxon>
        <taxon>Gammaproteobacteria</taxon>
        <taxon>Oceanospirillales</taxon>
        <taxon>Oceanospirillaceae</taxon>
        <taxon>Litoribacillus</taxon>
    </lineage>
</organism>
<keyword evidence="13" id="KW-1185">Reference proteome</keyword>
<evidence type="ECO:0000256" key="4">
    <source>
        <dbReference type="ARBA" id="ARBA00022679"/>
    </source>
</evidence>
<dbReference type="SUPFAM" id="SSF47384">
    <property type="entry name" value="Homodimeric domain of signal transducing histidine kinase"/>
    <property type="match status" value="1"/>
</dbReference>
<dbReference type="Gene3D" id="3.30.565.10">
    <property type="entry name" value="Histidine kinase-like ATPase, C-terminal domain"/>
    <property type="match status" value="1"/>
</dbReference>
<feature type="transmembrane region" description="Helical" evidence="9">
    <location>
        <begin position="322"/>
        <end position="342"/>
    </location>
</feature>
<keyword evidence="4" id="KW-0808">Transferase</keyword>
<keyword evidence="9" id="KW-0472">Membrane</keyword>
<dbReference type="RefSeq" id="WP_344799566.1">
    <property type="nucleotide sequence ID" value="NZ_BAABBN010000007.1"/>
</dbReference>
<dbReference type="InterPro" id="IPR001789">
    <property type="entry name" value="Sig_transdc_resp-reg_receiver"/>
</dbReference>
<keyword evidence="7" id="KW-0175">Coiled coil</keyword>
<dbReference type="InterPro" id="IPR036890">
    <property type="entry name" value="HATPase_C_sf"/>
</dbReference>
<evidence type="ECO:0000256" key="8">
    <source>
        <dbReference type="SAM" id="MobiDB-lite"/>
    </source>
</evidence>
<feature type="transmembrane region" description="Helical" evidence="9">
    <location>
        <begin position="263"/>
        <end position="280"/>
    </location>
</feature>
<dbReference type="PRINTS" id="PR00344">
    <property type="entry name" value="BCTRLSENSOR"/>
</dbReference>
<dbReference type="CDD" id="cd22890">
    <property type="entry name" value="ChiS-DBD"/>
    <property type="match status" value="1"/>
</dbReference>
<comment type="caution">
    <text evidence="12">The sequence shown here is derived from an EMBL/GenBank/DDBJ whole genome shotgun (WGS) entry which is preliminary data.</text>
</comment>
<sequence>MSFFNVKTRSAWLCLVIGTFIGFYSAHLSAAPLLDLSGADFSEQNVHPLDTEWGIIWNRFSSPTIVPETTQPYVIPSVWNNVVRPDGQQGPLGAATLYLDLKLPKNIEGVYLKLSDLPSAGVVWANGIKVIEQGTPALSAELEQPGYSSKTAYISAKQERIRLAIHTSNFHYKEGGFWSSLLITGPSGLNQLVTLPTILDSALTVLLLIFGGLFISLYLARKKETAALFFGCFCLAVGFRNGITGEHILNNLLPVLTWNISERLEYICFYISVPLFIAFVNRLYPHYQSHKTEIVFSAIAVTFSILTLALHSTQYTLLAIPYQAIASVAVIYILRIAILAFLHKRKSAILFGLSCLIFIVSFILDLLTHNMILQLPMVTEWGVTAFLILQAWLLNQRYAFSLTNEELLSERLQRQNIQLQKIDAMKDDFLAQTSHELRTPIHGISALSDLVLKQEQNIDKDSQTNLRLIHSSSIRLANLVNDILDLSSIKHNNLKLSLTSVSVAPLIEQVTTSLRPLLKGRPVTLQTKIPDQIPNVMADEDRLQQILFNLIGNAIKFTSNGHINVIVEQEPNEKLKISIRDTGLGIDHSETSEIFEAYKQGQQQGEVLGGHGLGLTITKDLLSLHNSELQVRSIPGHGSTFYFTLDTTTYLPKSVTAITKKDTASTAEDRRETYRPDMIPEAQAQQPQSQHALVVWAVDDEPINLQIIQNQLTTFGYQCRCFSSGQQILEALPEYEQPDLVLLDIMMPGMSGLEVCRAIRKQFSALELPIIMLTALQQTQDIVQAFEAGASDYITKPYNQPELHARVEAHLKASLSHELAQNNERLISELEAKEQLETRLQKLESVLSHLSISQFPDQTSNQLPSQTANESSVSASPESDINLAPGLNRATKNRINLVKAARLAIRVWEKHTGKTKASLAEESKIWRVYIDGGSIKTRTLDKYLNEQTLPKNPRWRSVIKTIDFVLLNCDLEETEKSELTSYISLIEQSQM</sequence>
<feature type="transmembrane region" description="Helical" evidence="9">
    <location>
        <begin position="226"/>
        <end position="243"/>
    </location>
</feature>
<dbReference type="Pfam" id="PF00072">
    <property type="entry name" value="Response_reg"/>
    <property type="match status" value="1"/>
</dbReference>
<dbReference type="PANTHER" id="PTHR43047:SF64">
    <property type="entry name" value="HISTIDINE KINASE CONTAINING CHEY-HOMOLOGOUS RECEIVER DOMAIN AND PAS DOMAIN-RELATED"/>
    <property type="match status" value="1"/>
</dbReference>
<dbReference type="PROSITE" id="PS50109">
    <property type="entry name" value="HIS_KIN"/>
    <property type="match status" value="1"/>
</dbReference>
<evidence type="ECO:0000256" key="3">
    <source>
        <dbReference type="ARBA" id="ARBA00022553"/>
    </source>
</evidence>
<evidence type="ECO:0000313" key="13">
    <source>
        <dbReference type="Proteomes" id="UP001501565"/>
    </source>
</evidence>
<evidence type="ECO:0000256" key="6">
    <source>
        <dbReference type="PROSITE-ProRule" id="PRU00169"/>
    </source>
</evidence>
<dbReference type="EC" id="2.7.13.3" evidence="2"/>
<comment type="catalytic activity">
    <reaction evidence="1">
        <text>ATP + protein L-histidine = ADP + protein N-phospho-L-histidine.</text>
        <dbReference type="EC" id="2.7.13.3"/>
    </reaction>
</comment>
<reference evidence="13" key="1">
    <citation type="journal article" date="2019" name="Int. J. Syst. Evol. Microbiol.">
        <title>The Global Catalogue of Microorganisms (GCM) 10K type strain sequencing project: providing services to taxonomists for standard genome sequencing and annotation.</title>
        <authorList>
            <consortium name="The Broad Institute Genomics Platform"/>
            <consortium name="The Broad Institute Genome Sequencing Center for Infectious Disease"/>
            <person name="Wu L."/>
            <person name="Ma J."/>
        </authorList>
    </citation>
    <scope>NUCLEOTIDE SEQUENCE [LARGE SCALE GENOMIC DNA]</scope>
    <source>
        <strain evidence="13">JCM 17551</strain>
    </source>
</reference>
<keyword evidence="3 6" id="KW-0597">Phosphoprotein</keyword>
<dbReference type="InterPro" id="IPR003661">
    <property type="entry name" value="HisK_dim/P_dom"/>
</dbReference>
<dbReference type="Gene3D" id="1.10.287.130">
    <property type="match status" value="1"/>
</dbReference>
<keyword evidence="9" id="KW-1133">Transmembrane helix</keyword>
<dbReference type="SMART" id="SM00388">
    <property type="entry name" value="HisKA"/>
    <property type="match status" value="1"/>
</dbReference>
<dbReference type="InterPro" id="IPR011006">
    <property type="entry name" value="CheY-like_superfamily"/>
</dbReference>
<dbReference type="SMART" id="SM00387">
    <property type="entry name" value="HATPase_c"/>
    <property type="match status" value="1"/>
</dbReference>
<protein>
    <recommendedName>
        <fullName evidence="2">histidine kinase</fullName>
        <ecNumber evidence="2">2.7.13.3</ecNumber>
    </recommendedName>
</protein>
<feature type="coiled-coil region" evidence="7">
    <location>
        <begin position="816"/>
        <end position="853"/>
    </location>
</feature>
<dbReference type="Gene3D" id="3.40.50.2300">
    <property type="match status" value="1"/>
</dbReference>
<evidence type="ECO:0000313" key="12">
    <source>
        <dbReference type="EMBL" id="GAA3932699.1"/>
    </source>
</evidence>
<dbReference type="CDD" id="cd00082">
    <property type="entry name" value="HisKA"/>
    <property type="match status" value="1"/>
</dbReference>
<dbReference type="Pfam" id="PF07695">
    <property type="entry name" value="7TMR-DISM_7TM"/>
    <property type="match status" value="1"/>
</dbReference>
<keyword evidence="9" id="KW-0812">Transmembrane</keyword>
<dbReference type="SMART" id="SM00448">
    <property type="entry name" value="REC"/>
    <property type="match status" value="1"/>
</dbReference>
<feature type="region of interest" description="Disordered" evidence="8">
    <location>
        <begin position="856"/>
        <end position="880"/>
    </location>
</feature>
<dbReference type="EMBL" id="BAABBN010000007">
    <property type="protein sequence ID" value="GAA3932699.1"/>
    <property type="molecule type" value="Genomic_DNA"/>
</dbReference>
<evidence type="ECO:0000256" key="1">
    <source>
        <dbReference type="ARBA" id="ARBA00000085"/>
    </source>
</evidence>
<dbReference type="Pfam" id="PF00512">
    <property type="entry name" value="HisKA"/>
    <property type="match status" value="1"/>
</dbReference>
<gene>
    <name evidence="12" type="ORF">GCM10022277_31940</name>
</gene>
<proteinExistence type="predicted"/>
<evidence type="ECO:0000256" key="2">
    <source>
        <dbReference type="ARBA" id="ARBA00012438"/>
    </source>
</evidence>
<evidence type="ECO:0000256" key="5">
    <source>
        <dbReference type="ARBA" id="ARBA00022777"/>
    </source>
</evidence>
<feature type="transmembrane region" description="Helical" evidence="9">
    <location>
        <begin position="198"/>
        <end position="219"/>
    </location>
</feature>
<dbReference type="PANTHER" id="PTHR43047">
    <property type="entry name" value="TWO-COMPONENT HISTIDINE PROTEIN KINASE"/>
    <property type="match status" value="1"/>
</dbReference>
<feature type="transmembrane region" description="Helical" evidence="9">
    <location>
        <begin position="292"/>
        <end position="310"/>
    </location>
</feature>
<keyword evidence="12" id="KW-0547">Nucleotide-binding</keyword>
<dbReference type="Pfam" id="PF02518">
    <property type="entry name" value="HATPase_c"/>
    <property type="match status" value="1"/>
</dbReference>
<dbReference type="InterPro" id="IPR011623">
    <property type="entry name" value="7TMR_DISM_rcpt_extracell_dom1"/>
</dbReference>
<dbReference type="CDD" id="cd17574">
    <property type="entry name" value="REC_OmpR"/>
    <property type="match status" value="1"/>
</dbReference>